<dbReference type="RefSeq" id="WP_013907756.1">
    <property type="nucleotide sequence ID" value="NC_015681.1"/>
</dbReference>
<evidence type="ECO:0000259" key="4">
    <source>
        <dbReference type="PROSITE" id="PS50893"/>
    </source>
</evidence>
<feature type="domain" description="ABC transporter" evidence="4">
    <location>
        <begin position="9"/>
        <end position="249"/>
    </location>
</feature>
<evidence type="ECO:0000256" key="3">
    <source>
        <dbReference type="ARBA" id="ARBA00022840"/>
    </source>
</evidence>
<reference evidence="5 6" key="2">
    <citation type="journal article" date="2012" name="Stand. Genomic Sci.">
        <title>Complete genome sequence of the thermophilic sulfate-reducing ocean bacterium Thermodesulfatator indicus type strain (CIR29812(T)).</title>
        <authorList>
            <person name="Anderson I."/>
            <person name="Saunders E."/>
            <person name="Lapidus A."/>
            <person name="Nolan M."/>
            <person name="Lucas S."/>
            <person name="Tice H."/>
            <person name="Del Rio T.G."/>
            <person name="Cheng J.F."/>
            <person name="Han C."/>
            <person name="Tapia R."/>
            <person name="Goodwin L.A."/>
            <person name="Pitluck S."/>
            <person name="Liolios K."/>
            <person name="Mavromatis K."/>
            <person name="Pagani I."/>
            <person name="Ivanova N."/>
            <person name="Mikhailova N."/>
            <person name="Pati A."/>
            <person name="Chen A."/>
            <person name="Palaniappan K."/>
            <person name="Land M."/>
            <person name="Hauser L."/>
            <person name="Jeffries C.D."/>
            <person name="Chang Y.J."/>
            <person name="Brambilla E.M."/>
            <person name="Rohde M."/>
            <person name="Spring S."/>
            <person name="Goker M."/>
            <person name="Detter J.C."/>
            <person name="Woyke T."/>
            <person name="Bristow J."/>
            <person name="Eisen J.A."/>
            <person name="Markowitz V."/>
            <person name="Hugenholtz P."/>
            <person name="Kyrpides N.C."/>
            <person name="Klenk H.P."/>
        </authorList>
    </citation>
    <scope>NUCLEOTIDE SEQUENCE [LARGE SCALE GENOMIC DNA]</scope>
    <source>
        <strain evidence="6">DSM 15286 / JCM 11887 / CIR29812</strain>
    </source>
</reference>
<dbReference type="FunFam" id="3.40.50.300:FF:000421">
    <property type="entry name" value="Branched-chain amino acid ABC transporter ATP-binding protein"/>
    <property type="match status" value="1"/>
</dbReference>
<reference evidence="6" key="1">
    <citation type="submission" date="2011-04" db="EMBL/GenBank/DDBJ databases">
        <title>The complete genome of Thermodesulfatator indicus DSM 15286.</title>
        <authorList>
            <person name="Lucas S."/>
            <person name="Copeland A."/>
            <person name="Lapidus A."/>
            <person name="Bruce D."/>
            <person name="Goodwin L."/>
            <person name="Pitluck S."/>
            <person name="Peters L."/>
            <person name="Kyrpides N."/>
            <person name="Mavromatis K."/>
            <person name="Pagani I."/>
            <person name="Ivanova N."/>
            <person name="Saunders L."/>
            <person name="Detter J.C."/>
            <person name="Tapia R."/>
            <person name="Han C."/>
            <person name="Land M."/>
            <person name="Hauser L."/>
            <person name="Markowitz V."/>
            <person name="Cheng J.-F."/>
            <person name="Hugenholtz P."/>
            <person name="Woyke T."/>
            <person name="Wu D."/>
            <person name="Spring S."/>
            <person name="Schroeder M."/>
            <person name="Brambilla E."/>
            <person name="Klenk H.-P."/>
            <person name="Eisen J.A."/>
        </authorList>
    </citation>
    <scope>NUCLEOTIDE SEQUENCE [LARGE SCALE GENOMIC DNA]</scope>
    <source>
        <strain evidence="6">DSM 15286 / JCM 11887 / CIR29812</strain>
    </source>
</reference>
<dbReference type="GO" id="GO:0005886">
    <property type="term" value="C:plasma membrane"/>
    <property type="evidence" value="ECO:0007669"/>
    <property type="project" value="TreeGrafter"/>
</dbReference>
<dbReference type="NCBIfam" id="TIGR03411">
    <property type="entry name" value="urea_trans_UrtD"/>
    <property type="match status" value="1"/>
</dbReference>
<gene>
    <name evidence="5" type="ordered locus">Thein_1144</name>
</gene>
<name>F8A821_THEID</name>
<dbReference type="KEGG" id="tid:Thein_1144"/>
<keyword evidence="2" id="KW-0547">Nucleotide-binding</keyword>
<proteinExistence type="predicted"/>
<dbReference type="InterPro" id="IPR051120">
    <property type="entry name" value="ABC_AA/LPS_Transport"/>
</dbReference>
<dbReference type="HOGENOM" id="CLU_000604_1_2_0"/>
<dbReference type="InterPro" id="IPR017781">
    <property type="entry name" value="ABC_transptr_urea_ATP-bd_UrtD"/>
</dbReference>
<sequence length="255" mass="28903">MSELVKHILYIEDLTVSFDGFKALDGLNFYVEINELRVVIGPNGAGKSTLLDVICGKTRPEKGEVLFYEKIDLKKLKEHEIARLGIGRKFQTPSIYEDLTVLENLTISYPKKKTVFSALFFKLSPMDKEKIEEMLHFVGLIDKRHLKAGLLSHGEKQWLEIAMILIQNPKLVLLDEPVAGMSAKEREKTVSLLKKIAPGRSMVVIEHDMEFVKNIAQRVTVLHQGKVLCEGNIERIQNDPKVQEVYLGGYKVATN</sequence>
<evidence type="ECO:0000313" key="6">
    <source>
        <dbReference type="Proteomes" id="UP000006793"/>
    </source>
</evidence>
<organism evidence="5 6">
    <name type="scientific">Thermodesulfatator indicus (strain DSM 15286 / JCM 11887 / CIR29812)</name>
    <dbReference type="NCBI Taxonomy" id="667014"/>
    <lineage>
        <taxon>Bacteria</taxon>
        <taxon>Pseudomonadati</taxon>
        <taxon>Thermodesulfobacteriota</taxon>
        <taxon>Thermodesulfobacteria</taxon>
        <taxon>Thermodesulfobacteriales</taxon>
        <taxon>Thermodesulfatatoraceae</taxon>
        <taxon>Thermodesulfatator</taxon>
    </lineage>
</organism>
<dbReference type="Proteomes" id="UP000006793">
    <property type="component" value="Chromosome"/>
</dbReference>
<dbReference type="eggNOG" id="COG4674">
    <property type="taxonomic scope" value="Bacteria"/>
</dbReference>
<keyword evidence="6" id="KW-1185">Reference proteome</keyword>
<dbReference type="InterPro" id="IPR032823">
    <property type="entry name" value="BCA_ABC_TP_C"/>
</dbReference>
<dbReference type="SUPFAM" id="SSF52540">
    <property type="entry name" value="P-loop containing nucleoside triphosphate hydrolases"/>
    <property type="match status" value="1"/>
</dbReference>
<dbReference type="Pfam" id="PF12399">
    <property type="entry name" value="BCA_ABC_TP_C"/>
    <property type="match status" value="1"/>
</dbReference>
<keyword evidence="1" id="KW-0813">Transport</keyword>
<evidence type="ECO:0000313" key="5">
    <source>
        <dbReference type="EMBL" id="AEH45014.1"/>
    </source>
</evidence>
<dbReference type="InterPro" id="IPR027417">
    <property type="entry name" value="P-loop_NTPase"/>
</dbReference>
<dbReference type="Gene3D" id="3.40.50.300">
    <property type="entry name" value="P-loop containing nucleotide triphosphate hydrolases"/>
    <property type="match status" value="1"/>
</dbReference>
<dbReference type="PANTHER" id="PTHR45772:SF8">
    <property type="entry name" value="HIGH-AFFINITY BRANCHED-CHAIN AMINO ACID TRANSPORT ATP-BINDING PROTEIN"/>
    <property type="match status" value="1"/>
</dbReference>
<dbReference type="InParanoid" id="F8A821"/>
<dbReference type="CDD" id="cd03219">
    <property type="entry name" value="ABC_Mj1267_LivG_branched"/>
    <property type="match status" value="1"/>
</dbReference>
<dbReference type="PANTHER" id="PTHR45772">
    <property type="entry name" value="CONSERVED COMPONENT OF ABC TRANSPORTER FOR NATURAL AMINO ACIDS-RELATED"/>
    <property type="match status" value="1"/>
</dbReference>
<protein>
    <submittedName>
        <fullName evidence="5">Urea ABC transporter, ATP-binding protein UrtD</fullName>
    </submittedName>
</protein>
<dbReference type="GO" id="GO:0005524">
    <property type="term" value="F:ATP binding"/>
    <property type="evidence" value="ECO:0007669"/>
    <property type="project" value="UniProtKB-KW"/>
</dbReference>
<dbReference type="AlphaFoldDB" id="F8A821"/>
<dbReference type="PATRIC" id="fig|667014.3.peg.1178"/>
<evidence type="ECO:0000256" key="1">
    <source>
        <dbReference type="ARBA" id="ARBA00022448"/>
    </source>
</evidence>
<dbReference type="PaxDb" id="667014-Thein_1144"/>
<dbReference type="PROSITE" id="PS50893">
    <property type="entry name" value="ABC_TRANSPORTER_2"/>
    <property type="match status" value="1"/>
</dbReference>
<evidence type="ECO:0000256" key="2">
    <source>
        <dbReference type="ARBA" id="ARBA00022741"/>
    </source>
</evidence>
<accession>F8A821</accession>
<keyword evidence="3 5" id="KW-0067">ATP-binding</keyword>
<dbReference type="InterPro" id="IPR003439">
    <property type="entry name" value="ABC_transporter-like_ATP-bd"/>
</dbReference>
<dbReference type="Pfam" id="PF00005">
    <property type="entry name" value="ABC_tran"/>
    <property type="match status" value="1"/>
</dbReference>
<dbReference type="STRING" id="667014.Thein_1144"/>
<dbReference type="OrthoDB" id="9781337at2"/>
<dbReference type="EMBL" id="CP002683">
    <property type="protein sequence ID" value="AEH45014.1"/>
    <property type="molecule type" value="Genomic_DNA"/>
</dbReference>
<dbReference type="GO" id="GO:0016887">
    <property type="term" value="F:ATP hydrolysis activity"/>
    <property type="evidence" value="ECO:0007669"/>
    <property type="project" value="InterPro"/>
</dbReference>